<organism evidence="1 2">
    <name type="scientific">Roseibium aggregatum</name>
    <dbReference type="NCBI Taxonomy" id="187304"/>
    <lineage>
        <taxon>Bacteria</taxon>
        <taxon>Pseudomonadati</taxon>
        <taxon>Pseudomonadota</taxon>
        <taxon>Alphaproteobacteria</taxon>
        <taxon>Hyphomicrobiales</taxon>
        <taxon>Stappiaceae</taxon>
        <taxon>Roseibium</taxon>
    </lineage>
</organism>
<comment type="caution">
    <text evidence="1">The sequence shown here is derived from an EMBL/GenBank/DDBJ whole genome shotgun (WGS) entry which is preliminary data.</text>
</comment>
<proteinExistence type="predicted"/>
<evidence type="ECO:0000313" key="2">
    <source>
        <dbReference type="Proteomes" id="UP000598467"/>
    </source>
</evidence>
<dbReference type="RefSeq" id="WP_190293289.1">
    <property type="nucleotide sequence ID" value="NZ_JABFCZ010000024.1"/>
</dbReference>
<accession>A0A926S8E2</accession>
<evidence type="ECO:0000313" key="1">
    <source>
        <dbReference type="EMBL" id="MBD1548602.1"/>
    </source>
</evidence>
<name>A0A926S8E2_9HYPH</name>
<dbReference type="AlphaFoldDB" id="A0A926S8E2"/>
<sequence>MSIDARRDAEGYFDFQLAALFEGIPVLNDLHIDPGMSRNKARCAPLVHRIPSEILC</sequence>
<reference evidence="1" key="1">
    <citation type="submission" date="2020-05" db="EMBL/GenBank/DDBJ databases">
        <title>Identification of trans-AT polyketide cluster in two marine bacteria, producers of a novel glutaramide-containing polyketide sesbanimide D and analogs.</title>
        <authorList>
            <person name="Kacar D."/>
            <person name="Rodriguez P."/>
            <person name="Canedo L."/>
            <person name="Gonzalez E."/>
            <person name="Galan B."/>
            <person name="De La Calle F."/>
            <person name="Garcia J.L."/>
        </authorList>
    </citation>
    <scope>NUCLEOTIDE SEQUENCE</scope>
    <source>
        <strain evidence="1">PHM038</strain>
    </source>
</reference>
<gene>
    <name evidence="1" type="ORF">HK439_20250</name>
</gene>
<dbReference type="EMBL" id="JABFCZ010000024">
    <property type="protein sequence ID" value="MBD1548602.1"/>
    <property type="molecule type" value="Genomic_DNA"/>
</dbReference>
<dbReference type="Proteomes" id="UP000598467">
    <property type="component" value="Unassembled WGS sequence"/>
</dbReference>
<protein>
    <submittedName>
        <fullName evidence="1">Uncharacterized protein</fullName>
    </submittedName>
</protein>